<dbReference type="Pfam" id="PF07072">
    <property type="entry name" value="ZapD"/>
    <property type="match status" value="1"/>
</dbReference>
<keyword evidence="1 5" id="KW-0963">Cytoplasm</keyword>
<keyword evidence="4 5" id="KW-0131">Cell cycle</keyword>
<keyword evidence="2 5" id="KW-0132">Cell division</keyword>
<dbReference type="Gene3D" id="2.60.440.10">
    <property type="entry name" value="YacF-like domains"/>
    <property type="match status" value="1"/>
</dbReference>
<comment type="subunit">
    <text evidence="5">Interacts with FtsZ.</text>
</comment>
<dbReference type="GO" id="GO:0000917">
    <property type="term" value="P:division septum assembly"/>
    <property type="evidence" value="ECO:0007669"/>
    <property type="project" value="UniProtKB-KW"/>
</dbReference>
<dbReference type="Proteomes" id="UP000032721">
    <property type="component" value="Chromosome"/>
</dbReference>
<evidence type="ECO:0000256" key="5">
    <source>
        <dbReference type="HAMAP-Rule" id="MF_01092"/>
    </source>
</evidence>
<dbReference type="Gene3D" id="1.10.3900.10">
    <property type="entry name" value="YacF-like"/>
    <property type="match status" value="1"/>
</dbReference>
<dbReference type="Proteomes" id="UP000324170">
    <property type="component" value="Unassembled WGS sequence"/>
</dbReference>
<dbReference type="HAMAP" id="MF_01092">
    <property type="entry name" value="ZapD"/>
    <property type="match status" value="1"/>
</dbReference>
<dbReference type="InterPro" id="IPR027462">
    <property type="entry name" value="ZapD_C"/>
</dbReference>
<comment type="similarity">
    <text evidence="5">Belongs to the ZapD family.</text>
</comment>
<dbReference type="EMBL" id="VNHN01000009">
    <property type="protein sequence ID" value="TYP13170.1"/>
    <property type="molecule type" value="Genomic_DNA"/>
</dbReference>
<evidence type="ECO:0000256" key="2">
    <source>
        <dbReference type="ARBA" id="ARBA00022618"/>
    </source>
</evidence>
<reference evidence="7 9" key="2">
    <citation type="submission" date="2019-07" db="EMBL/GenBank/DDBJ databases">
        <title>Genomic Encyclopedia of Type Strains, Phase I: the one thousand microbial genomes (KMG-I) project.</title>
        <authorList>
            <person name="Kyrpides N."/>
        </authorList>
    </citation>
    <scope>NUCLEOTIDE SEQUENCE [LARGE SCALE GENOMIC DNA]</scope>
    <source>
        <strain evidence="7 9">DSM 17909</strain>
    </source>
</reference>
<dbReference type="SUPFAM" id="SSF160950">
    <property type="entry name" value="YacF-like"/>
    <property type="match status" value="1"/>
</dbReference>
<dbReference type="GO" id="GO:0005737">
    <property type="term" value="C:cytoplasm"/>
    <property type="evidence" value="ECO:0007669"/>
    <property type="project" value="UniProtKB-SubCell"/>
</dbReference>
<protein>
    <recommendedName>
        <fullName evidence="5">Cell division protein ZapD</fullName>
    </recommendedName>
    <alternativeName>
        <fullName evidence="5">Z ring-associated protein D</fullName>
    </alternativeName>
</protein>
<dbReference type="STRING" id="351671.XDD1_3007"/>
<comment type="function">
    <text evidence="5">Cell division factor that enhances FtsZ-ring assembly. Directly interacts with FtsZ and promotes bundling of FtsZ protofilaments, with a reduction in FtsZ GTPase activity.</text>
</comment>
<evidence type="ECO:0000313" key="8">
    <source>
        <dbReference type="Proteomes" id="UP000032721"/>
    </source>
</evidence>
<name>A0A068QVP8_9GAMM</name>
<gene>
    <name evidence="5" type="primary">zapD</name>
    <name evidence="7" type="ORF">LY16_00830</name>
    <name evidence="6" type="ORF">XDD1_3007</name>
</gene>
<evidence type="ECO:0000313" key="7">
    <source>
        <dbReference type="EMBL" id="TYP13170.1"/>
    </source>
</evidence>
<organism evidence="6 8">
    <name type="scientific">Xenorhabdus doucetiae</name>
    <dbReference type="NCBI Taxonomy" id="351671"/>
    <lineage>
        <taxon>Bacteria</taxon>
        <taxon>Pseudomonadati</taxon>
        <taxon>Pseudomonadota</taxon>
        <taxon>Gammaproteobacteria</taxon>
        <taxon>Enterobacterales</taxon>
        <taxon>Morganellaceae</taxon>
        <taxon>Xenorhabdus</taxon>
    </lineage>
</organism>
<evidence type="ECO:0000313" key="9">
    <source>
        <dbReference type="Proteomes" id="UP000324170"/>
    </source>
</evidence>
<dbReference type="InterPro" id="IPR036268">
    <property type="entry name" value="ZapD_sf"/>
</dbReference>
<keyword evidence="9" id="KW-1185">Reference proteome</keyword>
<comment type="subcellular location">
    <subcellularLocation>
        <location evidence="5">Cytoplasm</location>
    </subcellularLocation>
    <text evidence="5">Localizes to mid-cell in an FtsZ-dependent manner.</text>
</comment>
<dbReference type="EMBL" id="FO704550">
    <property type="protein sequence ID" value="CDG18706.1"/>
    <property type="molecule type" value="Genomic_DNA"/>
</dbReference>
<dbReference type="HOGENOM" id="CLU_076303_0_0_6"/>
<dbReference type="KEGG" id="xdo:XDD1_3007"/>
<dbReference type="PANTHER" id="PTHR39455:SF1">
    <property type="entry name" value="CELL DIVISION PROTEIN ZAPD"/>
    <property type="match status" value="1"/>
</dbReference>
<evidence type="ECO:0000313" key="6">
    <source>
        <dbReference type="EMBL" id="CDG18706.1"/>
    </source>
</evidence>
<sequence>MSDIMSDATSTIIFEHPLNEKMRSWLRIESSLQQLEQQRHLDSQASSLSFFRTIAELIEILERGEVRSELLKELDRQQTKLKQWLSAPNADTAMIHRLTEQLKERSVALNQAPRLSQYIKEDRMISIVRQRLSIPGGCCSFDLPTLHLWLHLPQSVRDESVKIWLNSLRPLQQALESILELIRHSAIFTPKASHNGFYQGNADEADLLRLKLDVVPNALVYPQISGYKTRFAIRFLPMDSEHGVVPAHLSFELACC</sequence>
<dbReference type="AlphaFoldDB" id="A0A068QVP8"/>
<reference evidence="6 8" key="1">
    <citation type="submission" date="2013-07" db="EMBL/GenBank/DDBJ databases">
        <authorList>
            <person name="Genoscope - CEA"/>
        </authorList>
    </citation>
    <scope>NUCLEOTIDE SEQUENCE [LARGE SCALE GENOMIC DNA]</scope>
    <source>
        <strain evidence="6">FRM16</strain>
        <strain evidence="8">FRM16 / DSM 17909</strain>
    </source>
</reference>
<proteinExistence type="inferred from homology"/>
<dbReference type="NCBIfam" id="NF003653">
    <property type="entry name" value="PRK05287.1-1"/>
    <property type="match status" value="1"/>
</dbReference>
<evidence type="ECO:0000256" key="1">
    <source>
        <dbReference type="ARBA" id="ARBA00022490"/>
    </source>
</evidence>
<keyword evidence="3 5" id="KW-0717">Septation</keyword>
<dbReference type="PANTHER" id="PTHR39455">
    <property type="entry name" value="CELL DIVISION PROTEIN ZAPD"/>
    <property type="match status" value="1"/>
</dbReference>
<evidence type="ECO:0000256" key="4">
    <source>
        <dbReference type="ARBA" id="ARBA00023306"/>
    </source>
</evidence>
<accession>A0A068QVP8</accession>
<dbReference type="GO" id="GO:0032153">
    <property type="term" value="C:cell division site"/>
    <property type="evidence" value="ECO:0007669"/>
    <property type="project" value="TreeGrafter"/>
</dbReference>
<evidence type="ECO:0000256" key="3">
    <source>
        <dbReference type="ARBA" id="ARBA00023210"/>
    </source>
</evidence>
<dbReference type="GO" id="GO:0043093">
    <property type="term" value="P:FtsZ-dependent cytokinesis"/>
    <property type="evidence" value="ECO:0007669"/>
    <property type="project" value="UniProtKB-UniRule"/>
</dbReference>
<dbReference type="InterPro" id="IPR009777">
    <property type="entry name" value="ZapD"/>
</dbReference>